<dbReference type="AlphaFoldDB" id="A0A2X0P0Y9"/>
<protein>
    <submittedName>
        <fullName evidence="2">BQ5605_C002g00999 protein</fullName>
    </submittedName>
</protein>
<feature type="region of interest" description="Disordered" evidence="1">
    <location>
        <begin position="1"/>
        <end position="23"/>
    </location>
</feature>
<evidence type="ECO:0000313" key="3">
    <source>
        <dbReference type="Proteomes" id="UP000249464"/>
    </source>
</evidence>
<dbReference type="PANTHER" id="PTHR11439:SF483">
    <property type="entry name" value="PEPTIDE SYNTHASE GLIP-LIKE, PUTATIVE (AFU_ORTHOLOGUE AFUA_3G12920)-RELATED"/>
    <property type="match status" value="1"/>
</dbReference>
<evidence type="ECO:0000256" key="1">
    <source>
        <dbReference type="SAM" id="MobiDB-lite"/>
    </source>
</evidence>
<keyword evidence="3" id="KW-1185">Reference proteome</keyword>
<gene>
    <name evidence="2" type="primary">BQ5605_C002g00999</name>
    <name evidence="2" type="ORF">BQ5605_C002G00999</name>
</gene>
<name>A0A2X0P0Y9_9BASI</name>
<dbReference type="Proteomes" id="UP000249464">
    <property type="component" value="Unassembled WGS sequence"/>
</dbReference>
<evidence type="ECO:0000313" key="2">
    <source>
        <dbReference type="EMBL" id="SGY29003.1"/>
    </source>
</evidence>
<dbReference type="STRING" id="796604.A0A2X0P0Y9"/>
<dbReference type="EMBL" id="FQNC01000041">
    <property type="protein sequence ID" value="SGY29003.1"/>
    <property type="molecule type" value="Genomic_DNA"/>
</dbReference>
<accession>A0A2X0P0Y9</accession>
<reference evidence="2 3" key="1">
    <citation type="submission" date="2016-11" db="EMBL/GenBank/DDBJ databases">
        <authorList>
            <person name="Jaros S."/>
            <person name="Januszkiewicz K."/>
            <person name="Wedrychowicz H."/>
        </authorList>
    </citation>
    <scope>NUCLEOTIDE SEQUENCE [LARGE SCALE GENOMIC DNA]</scope>
</reference>
<proteinExistence type="predicted"/>
<organism evidence="2 3">
    <name type="scientific">Microbotryum silenes-dioicae</name>
    <dbReference type="NCBI Taxonomy" id="796604"/>
    <lineage>
        <taxon>Eukaryota</taxon>
        <taxon>Fungi</taxon>
        <taxon>Dikarya</taxon>
        <taxon>Basidiomycota</taxon>
        <taxon>Pucciniomycotina</taxon>
        <taxon>Microbotryomycetes</taxon>
        <taxon>Microbotryales</taxon>
        <taxon>Microbotryaceae</taxon>
        <taxon>Microbotryum</taxon>
    </lineage>
</organism>
<sequence>MDEEDEDHDKPEDFHDPEESLDGEAEVALAPREGYAIVLPIIAAIMVDVLDTPPLFHDKLSYDAYCAAVFAEEDIEIPKTFEEAMKSPYRNHWIEAMVSELLQFDHHGVFQEVTWHEGIRVLGTIWVYNIKRDANGKIIRFKALLVARGYMRATADACLYIKHSGTSFAIITLFVDDGLIASNDQSFLESELVSLHKAFKLKRLGPVSYFPVFEVHRTKDHILFHQRRAFTPMDDRPSLRIDTTPFADIPMYQSAVGSLQYASTRCRPDIAIAVRAVAQKNSCPTVDDWAAVKRIFRYLNSTVDWGILYRNSYSGDDLLLRLLRR</sequence>
<feature type="compositionally biased region" description="Basic and acidic residues" evidence="1">
    <location>
        <begin position="8"/>
        <end position="18"/>
    </location>
</feature>
<dbReference type="PANTHER" id="PTHR11439">
    <property type="entry name" value="GAG-POL-RELATED RETROTRANSPOSON"/>
    <property type="match status" value="1"/>
</dbReference>